<dbReference type="EMBL" id="JARTCD010000076">
    <property type="protein sequence ID" value="KAJ8653559.1"/>
    <property type="molecule type" value="Genomic_DNA"/>
</dbReference>
<dbReference type="InterPro" id="IPR051025">
    <property type="entry name" value="RhoGAP"/>
</dbReference>
<dbReference type="GO" id="GO:0005938">
    <property type="term" value="C:cell cortex"/>
    <property type="evidence" value="ECO:0007669"/>
    <property type="project" value="TreeGrafter"/>
</dbReference>
<dbReference type="GeneID" id="83218201"/>
<sequence>MSTTQLPRKRSIGSWMRRLTGSGLRRVGPTSGKKSGVFGVSLCESICYARSTVGYVDEEAVKHRRAGIIPLVVAKCGSFLKANALHTQGIFRIPGSVKRIQHLQTIFDDPRESYGLNIHWLGYSVHDASSILRRYLQSLPEPVIPHEFYEPFRDVMSDKYYKSTEARIQAFQHLIQQLPIPHQHLLLYLLDMLSLFASNEMENRMDAANLAIVFAPSIFSHPSHNSPVQMAIMKRVLEFLIEFQALFTMQLLSRSSGLFKSFSVPDMAAAAATQKGGENTQQPPPVPPLPQQFATLPRSNNQQQQDPGLISPQPKRFIPPFPDQSHSSATSLPTPTSPNDKSRVDSLTSPVPDPITPADDAHTTPLTVTTSMDHDAAAEEDITPTPTRTHSPVVVMEQVDPAKPFHIRLLHDTIMPLLQRRRSWLGKPIGYYAWIAMLSTIVGVVAYEGYQALWGMCCLEPYVFFVTFAIYWNLLLRGFSWTDQDPKKALPYDSYRGPWMGLFGKHYIDEGVDVDSDDDHHHQEDDAEGLSLFDDISEQGKDEEEAMLRDVACEWHSLFSRSWRMDDQGHPINKDADLLSVASTSSRFNEEIRGDNSDDDGQALDDDYDDDYDMVDIDSADLQALWQRQDQIRQDAELAARLQQEEQDKASHTNPFVEKKPPVTEGGPPPPPPPAISTSEEWKIGQSRQQQPTKEG</sequence>
<feature type="compositionally biased region" description="Polar residues" evidence="2">
    <location>
        <begin position="686"/>
        <end position="696"/>
    </location>
</feature>
<feature type="compositionally biased region" description="Basic and acidic residues" evidence="2">
    <location>
        <begin position="641"/>
        <end position="662"/>
    </location>
</feature>
<keyword evidence="3" id="KW-0472">Membrane</keyword>
<keyword evidence="3" id="KW-0812">Transmembrane</keyword>
<evidence type="ECO:0000256" key="1">
    <source>
        <dbReference type="ARBA" id="ARBA00022468"/>
    </source>
</evidence>
<evidence type="ECO:0000256" key="3">
    <source>
        <dbReference type="SAM" id="Phobius"/>
    </source>
</evidence>
<dbReference type="GO" id="GO:0007165">
    <property type="term" value="P:signal transduction"/>
    <property type="evidence" value="ECO:0007669"/>
    <property type="project" value="InterPro"/>
</dbReference>
<evidence type="ECO:0000259" key="4">
    <source>
        <dbReference type="PROSITE" id="PS50238"/>
    </source>
</evidence>
<feature type="compositionally biased region" description="Polar residues" evidence="2">
    <location>
        <begin position="293"/>
        <end position="306"/>
    </location>
</feature>
<dbReference type="GO" id="GO:0060237">
    <property type="term" value="P:regulation of fungal-type cell wall organization"/>
    <property type="evidence" value="ECO:0007669"/>
    <property type="project" value="TreeGrafter"/>
</dbReference>
<dbReference type="Gene3D" id="1.10.555.10">
    <property type="entry name" value="Rho GTPase activation protein"/>
    <property type="match status" value="1"/>
</dbReference>
<dbReference type="RefSeq" id="XP_058338473.1">
    <property type="nucleotide sequence ID" value="XM_058490773.1"/>
</dbReference>
<feature type="transmembrane region" description="Helical" evidence="3">
    <location>
        <begin position="429"/>
        <end position="447"/>
    </location>
</feature>
<dbReference type="PANTHER" id="PTHR15228">
    <property type="entry name" value="SPERMATHECAL PHYSIOLOGY VARIANT"/>
    <property type="match status" value="1"/>
</dbReference>
<evidence type="ECO:0000313" key="5">
    <source>
        <dbReference type="EMBL" id="KAJ8653559.1"/>
    </source>
</evidence>
<feature type="compositionally biased region" description="Low complexity" evidence="2">
    <location>
        <begin position="325"/>
        <end position="338"/>
    </location>
</feature>
<evidence type="ECO:0000313" key="6">
    <source>
        <dbReference type="Proteomes" id="UP001234581"/>
    </source>
</evidence>
<feature type="region of interest" description="Disordered" evidence="2">
    <location>
        <begin position="641"/>
        <end position="696"/>
    </location>
</feature>
<gene>
    <name evidence="5" type="ORF">O0I10_010799</name>
</gene>
<reference evidence="5 6" key="1">
    <citation type="submission" date="2023-03" db="EMBL/GenBank/DDBJ databases">
        <title>Genome sequence of Lichtheimia ornata CBS 291.66.</title>
        <authorList>
            <person name="Mohabir J.T."/>
            <person name="Shea T.P."/>
            <person name="Kurbessoian T."/>
            <person name="Berby B."/>
            <person name="Fontaine J."/>
            <person name="Livny J."/>
            <person name="Gnirke A."/>
            <person name="Stajich J.E."/>
            <person name="Cuomo C.A."/>
        </authorList>
    </citation>
    <scope>NUCLEOTIDE SEQUENCE [LARGE SCALE GENOMIC DNA]</scope>
    <source>
        <strain evidence="5">CBS 291.66</strain>
    </source>
</reference>
<dbReference type="AlphaFoldDB" id="A0AAD7UU16"/>
<dbReference type="GO" id="GO:0005096">
    <property type="term" value="F:GTPase activator activity"/>
    <property type="evidence" value="ECO:0007669"/>
    <property type="project" value="UniProtKB-KW"/>
</dbReference>
<keyword evidence="6" id="KW-1185">Reference proteome</keyword>
<dbReference type="PROSITE" id="PS50238">
    <property type="entry name" value="RHOGAP"/>
    <property type="match status" value="1"/>
</dbReference>
<comment type="caution">
    <text evidence="5">The sequence shown here is derived from an EMBL/GenBank/DDBJ whole genome shotgun (WGS) entry which is preliminary data.</text>
</comment>
<dbReference type="SMART" id="SM00324">
    <property type="entry name" value="RhoGAP"/>
    <property type="match status" value="1"/>
</dbReference>
<dbReference type="InterPro" id="IPR008936">
    <property type="entry name" value="Rho_GTPase_activation_prot"/>
</dbReference>
<dbReference type="PANTHER" id="PTHR15228:SF25">
    <property type="entry name" value="F-BAR DOMAIN-CONTAINING PROTEIN"/>
    <property type="match status" value="1"/>
</dbReference>
<dbReference type="SUPFAM" id="SSF48350">
    <property type="entry name" value="GTPase activation domain, GAP"/>
    <property type="match status" value="1"/>
</dbReference>
<dbReference type="Pfam" id="PF00620">
    <property type="entry name" value="RhoGAP"/>
    <property type="match status" value="1"/>
</dbReference>
<protein>
    <recommendedName>
        <fullName evidence="4">Rho-GAP domain-containing protein</fullName>
    </recommendedName>
</protein>
<feature type="region of interest" description="Disordered" evidence="2">
    <location>
        <begin position="270"/>
        <end position="366"/>
    </location>
</feature>
<feature type="transmembrane region" description="Helical" evidence="3">
    <location>
        <begin position="453"/>
        <end position="474"/>
    </location>
</feature>
<keyword evidence="3" id="KW-1133">Transmembrane helix</keyword>
<dbReference type="Proteomes" id="UP001234581">
    <property type="component" value="Unassembled WGS sequence"/>
</dbReference>
<accession>A0AAD7UU16</accession>
<evidence type="ECO:0000256" key="2">
    <source>
        <dbReference type="SAM" id="MobiDB-lite"/>
    </source>
</evidence>
<proteinExistence type="predicted"/>
<organism evidence="5 6">
    <name type="scientific">Lichtheimia ornata</name>
    <dbReference type="NCBI Taxonomy" id="688661"/>
    <lineage>
        <taxon>Eukaryota</taxon>
        <taxon>Fungi</taxon>
        <taxon>Fungi incertae sedis</taxon>
        <taxon>Mucoromycota</taxon>
        <taxon>Mucoromycotina</taxon>
        <taxon>Mucoromycetes</taxon>
        <taxon>Mucorales</taxon>
        <taxon>Lichtheimiaceae</taxon>
        <taxon>Lichtheimia</taxon>
    </lineage>
</organism>
<dbReference type="InterPro" id="IPR000198">
    <property type="entry name" value="RhoGAP_dom"/>
</dbReference>
<feature type="compositionally biased region" description="Acidic residues" evidence="2">
    <location>
        <begin position="597"/>
        <end position="610"/>
    </location>
</feature>
<feature type="region of interest" description="Disordered" evidence="2">
    <location>
        <begin position="588"/>
        <end position="610"/>
    </location>
</feature>
<name>A0AAD7UU16_9FUNG</name>
<keyword evidence="1" id="KW-0343">GTPase activation</keyword>
<feature type="domain" description="Rho-GAP" evidence="4">
    <location>
        <begin position="56"/>
        <end position="248"/>
    </location>
</feature>